<reference evidence="3 4" key="3">
    <citation type="journal article" date="2017" name="G3 (Bethesda)">
        <title>Comparative analysis highlights variable genome content of wheat rusts and divergence of the mating loci.</title>
        <authorList>
            <person name="Cuomo C.A."/>
            <person name="Bakkeren G."/>
            <person name="Khalil H.B."/>
            <person name="Panwar V."/>
            <person name="Joly D."/>
            <person name="Linning R."/>
            <person name="Sakthikumar S."/>
            <person name="Song X."/>
            <person name="Adiconis X."/>
            <person name="Fan L."/>
            <person name="Goldberg J.M."/>
            <person name="Levin J.Z."/>
            <person name="Young S."/>
            <person name="Zeng Q."/>
            <person name="Anikster Y."/>
            <person name="Bruce M."/>
            <person name="Wang M."/>
            <person name="Yin C."/>
            <person name="McCallum B."/>
            <person name="Szabo L.J."/>
            <person name="Hulbert S."/>
            <person name="Chen X."/>
            <person name="Fellers J.P."/>
        </authorList>
    </citation>
    <scope>NUCLEOTIDE SEQUENCE</scope>
    <source>
        <strain evidence="4">Isolate 1-1 / race 1 (BBBD)</strain>
        <strain evidence="3">isolate 1-1 / race 1 (BBBD)</strain>
    </source>
</reference>
<evidence type="ECO:0000256" key="1">
    <source>
        <dbReference type="SAM" id="SignalP"/>
    </source>
</evidence>
<dbReference type="AlphaFoldDB" id="A0A180GFA1"/>
<proteinExistence type="predicted"/>
<evidence type="ECO:0000313" key="3">
    <source>
        <dbReference type="EnsemblFungi" id="PTTG_12320-t43_1-p1"/>
    </source>
</evidence>
<name>A0A180GFA1_PUCT1</name>
<feature type="signal peptide" evidence="1">
    <location>
        <begin position="1"/>
        <end position="22"/>
    </location>
</feature>
<gene>
    <name evidence="2" type="ORF">PTTG_12320</name>
</gene>
<keyword evidence="1" id="KW-0732">Signal</keyword>
<dbReference type="Proteomes" id="UP000005240">
    <property type="component" value="Unassembled WGS sequence"/>
</dbReference>
<evidence type="ECO:0000313" key="4">
    <source>
        <dbReference type="Proteomes" id="UP000005240"/>
    </source>
</evidence>
<reference evidence="2" key="2">
    <citation type="submission" date="2016-05" db="EMBL/GenBank/DDBJ databases">
        <title>Comparative analysis highlights variable genome content of wheat rusts and divergence of the mating loci.</title>
        <authorList>
            <person name="Cuomo C.A."/>
            <person name="Bakkeren G."/>
            <person name="Szabo L."/>
            <person name="Khalil H."/>
            <person name="Joly D."/>
            <person name="Goldberg J."/>
            <person name="Young S."/>
            <person name="Zeng Q."/>
            <person name="Fellers J."/>
        </authorList>
    </citation>
    <scope>NUCLEOTIDE SEQUENCE [LARGE SCALE GENOMIC DNA]</scope>
    <source>
        <strain evidence="2">1-1 BBBD Race 1</strain>
    </source>
</reference>
<dbReference type="EMBL" id="ADAS02000081">
    <property type="protein sequence ID" value="OAV91397.1"/>
    <property type="molecule type" value="Genomic_DNA"/>
</dbReference>
<organism evidence="2">
    <name type="scientific">Puccinia triticina (isolate 1-1 / race 1 (BBBD))</name>
    <name type="common">Brown leaf rust fungus</name>
    <dbReference type="NCBI Taxonomy" id="630390"/>
    <lineage>
        <taxon>Eukaryota</taxon>
        <taxon>Fungi</taxon>
        <taxon>Dikarya</taxon>
        <taxon>Basidiomycota</taxon>
        <taxon>Pucciniomycotina</taxon>
        <taxon>Pucciniomycetes</taxon>
        <taxon>Pucciniales</taxon>
        <taxon>Pucciniaceae</taxon>
        <taxon>Puccinia</taxon>
    </lineage>
</organism>
<dbReference type="EnsemblFungi" id="PTTG_12320-t43_1">
    <property type="protein sequence ID" value="PTTG_12320-t43_1-p1"/>
    <property type="gene ID" value="PTTG_12320"/>
</dbReference>
<keyword evidence="4" id="KW-1185">Reference proteome</keyword>
<reference evidence="2" key="1">
    <citation type="submission" date="2009-11" db="EMBL/GenBank/DDBJ databases">
        <authorList>
            <consortium name="The Broad Institute Genome Sequencing Platform"/>
            <person name="Ward D."/>
            <person name="Feldgarden M."/>
            <person name="Earl A."/>
            <person name="Young S.K."/>
            <person name="Zeng Q."/>
            <person name="Koehrsen M."/>
            <person name="Alvarado L."/>
            <person name="Berlin A."/>
            <person name="Bochicchio J."/>
            <person name="Borenstein D."/>
            <person name="Chapman S.B."/>
            <person name="Chen Z."/>
            <person name="Engels R."/>
            <person name="Freedman E."/>
            <person name="Gellesch M."/>
            <person name="Goldberg J."/>
            <person name="Griggs A."/>
            <person name="Gujja S."/>
            <person name="Heilman E."/>
            <person name="Heiman D."/>
            <person name="Hepburn T."/>
            <person name="Howarth C."/>
            <person name="Jen D."/>
            <person name="Larson L."/>
            <person name="Lewis B."/>
            <person name="Mehta T."/>
            <person name="Park D."/>
            <person name="Pearson M."/>
            <person name="Roberts A."/>
            <person name="Saif S."/>
            <person name="Shea T."/>
            <person name="Shenoy N."/>
            <person name="Sisk P."/>
            <person name="Stolte C."/>
            <person name="Sykes S."/>
            <person name="Thomson T."/>
            <person name="Walk T."/>
            <person name="White J."/>
            <person name="Yandava C."/>
            <person name="Izard J."/>
            <person name="Baranova O.V."/>
            <person name="Blanton J.M."/>
            <person name="Tanner A.C."/>
            <person name="Dewhirst F.E."/>
            <person name="Haas B."/>
            <person name="Nusbaum C."/>
            <person name="Birren B."/>
        </authorList>
    </citation>
    <scope>NUCLEOTIDE SEQUENCE [LARGE SCALE GENOMIC DNA]</scope>
    <source>
        <strain evidence="2">1-1 BBBD Race 1</strain>
    </source>
</reference>
<accession>A0A180GFA1</accession>
<reference evidence="3" key="4">
    <citation type="submission" date="2025-05" db="UniProtKB">
        <authorList>
            <consortium name="EnsemblFungi"/>
        </authorList>
    </citation>
    <scope>IDENTIFICATION</scope>
    <source>
        <strain evidence="3">isolate 1-1 / race 1 (BBBD)</strain>
    </source>
</reference>
<protein>
    <submittedName>
        <fullName evidence="2 3">Uncharacterized protein</fullName>
    </submittedName>
</protein>
<evidence type="ECO:0000313" key="2">
    <source>
        <dbReference type="EMBL" id="OAV91397.1"/>
    </source>
</evidence>
<dbReference type="VEuPathDB" id="FungiDB:PTTG_12320"/>
<sequence>MNAIYYLCCILLLAHLHDRAFGMKKFTGGEITKGDFSEAFQRPLLESQLQTPEEKPRRAKGILGNLFKGKQKGQTSSEKPIVHEETEERLMARWVGTIYLPSYCKMFLGGTVPGNHPPVSFTELARNIEPVRELQRKRQSADSGTMATLANDVVNHMIELKGENNDELAQIATCAKALYKLNLEKGHRKPLYDKLDTYIRSQGLADDRIKLLLGYLLLELR</sequence>
<feature type="chain" id="PRO_5008109863" evidence="1">
    <location>
        <begin position="23"/>
        <end position="221"/>
    </location>
</feature>